<accession>A0A7N9CSX8</accession>
<keyword evidence="2" id="KW-1185">Reference proteome</keyword>
<sequence>MDWLIPHVLPMQVYPGRMWETLCITQQAETTRQDPRGCVRTAWVCSSEGDAKSWVPLNLFRDHADKKGTLWAGDTILLIWVLHSCPRGTVCVCFSTTMSLLFTCNMVFVHKCLGAHYTDECADERERHPSCEVCLFHDHAEKTGTL</sequence>
<reference evidence="1 2" key="1">
    <citation type="submission" date="2013-03" db="EMBL/GenBank/DDBJ databases">
        <authorList>
            <person name="Warren W."/>
            <person name="Wilson R.K."/>
        </authorList>
    </citation>
    <scope>NUCLEOTIDE SEQUENCE</scope>
</reference>
<evidence type="ECO:0000313" key="2">
    <source>
        <dbReference type="Proteomes" id="UP000233100"/>
    </source>
</evidence>
<dbReference type="GeneTree" id="ENSGT00940000155647"/>
<name>A0A7N9CSX8_MACFA</name>
<organism evidence="1 2">
    <name type="scientific">Macaca fascicularis</name>
    <name type="common">Crab-eating macaque</name>
    <name type="synonym">Cynomolgus monkey</name>
    <dbReference type="NCBI Taxonomy" id="9541"/>
    <lineage>
        <taxon>Eukaryota</taxon>
        <taxon>Metazoa</taxon>
        <taxon>Chordata</taxon>
        <taxon>Craniata</taxon>
        <taxon>Vertebrata</taxon>
        <taxon>Euteleostomi</taxon>
        <taxon>Mammalia</taxon>
        <taxon>Eutheria</taxon>
        <taxon>Euarchontoglires</taxon>
        <taxon>Primates</taxon>
        <taxon>Haplorrhini</taxon>
        <taxon>Catarrhini</taxon>
        <taxon>Cercopithecidae</taxon>
        <taxon>Cercopithecinae</taxon>
        <taxon>Macaca</taxon>
    </lineage>
</organism>
<reference evidence="1" key="3">
    <citation type="submission" date="2025-09" db="UniProtKB">
        <authorList>
            <consortium name="Ensembl"/>
        </authorList>
    </citation>
    <scope>IDENTIFICATION</scope>
</reference>
<proteinExistence type="predicted"/>
<dbReference type="AlphaFoldDB" id="A0A7N9CSX8"/>
<evidence type="ECO:0000313" key="1">
    <source>
        <dbReference type="Ensembl" id="ENSMFAP00000053607.1"/>
    </source>
</evidence>
<dbReference type="Proteomes" id="UP000233100">
    <property type="component" value="Chromosome 17"/>
</dbReference>
<dbReference type="Ensembl" id="ENSMFAT00000101446.1">
    <property type="protein sequence ID" value="ENSMFAP00000053607.1"/>
    <property type="gene ID" value="ENSMFAG00000044837.2"/>
</dbReference>
<reference evidence="1" key="2">
    <citation type="submission" date="2025-08" db="UniProtKB">
        <authorList>
            <consortium name="Ensembl"/>
        </authorList>
    </citation>
    <scope>IDENTIFICATION</scope>
</reference>
<dbReference type="Bgee" id="ENSMFAG00000044837">
    <property type="expression patterns" value="Expressed in skeletal muscle tissue and 13 other cell types or tissues"/>
</dbReference>
<gene>
    <name evidence="1" type="primary">GTF3A</name>
</gene>
<protein>
    <submittedName>
        <fullName evidence="1">Ral transcription factor IIIA</fullName>
    </submittedName>
</protein>